<evidence type="ECO:0000259" key="1">
    <source>
        <dbReference type="Pfam" id="PF22749"/>
    </source>
</evidence>
<feature type="domain" description="Arb2" evidence="1">
    <location>
        <begin position="15"/>
        <end position="299"/>
    </location>
</feature>
<dbReference type="PANTHER" id="PTHR21357">
    <property type="entry name" value="FAM172 FAMILY PROTEIN HOMOLOG CG10038"/>
    <property type="match status" value="1"/>
</dbReference>
<sequence>MFRRLQSGLPKDPVFPSDLKRLGYFINEKDEIRNIQNPKAYFHFFLTKNERVNELQREALNSATRSIVEERLKNLGLRLIRLPLEQEATDRHVPIFVSSELKSKKRIIILFYEQQQDLGILSYRIICGKGGINHGSVVNMVKFIQSTHCSPDSQDSPGIILANMGQLRWWRRGKKALTQNSWYTIPSKSLVDPCYQFDPKLNTVPGHEDPAQHVDYMFNHVIEELTDPEAVIDVIGVASGAYQVSCFLEDEKNWDKWNSRIAAFASVATYFTADQINNQKFKDWLVQRGRAYILSEEPCDSFLADAGGSKHTQPLGCPTFSLGESYYPEAMLPNSYETIINWFNEVAQSPTYANPTMVYTEAEAITNLNEPTN</sequence>
<evidence type="ECO:0000313" key="3">
    <source>
        <dbReference type="Proteomes" id="UP000683417"/>
    </source>
</evidence>
<protein>
    <submittedName>
        <fullName evidence="2">BgTH12-02496</fullName>
    </submittedName>
</protein>
<gene>
    <name evidence="2" type="ORF">BGTH12_LOCUS3615</name>
</gene>
<accession>A0A9W4D1K7</accession>
<name>A0A9W4D1K7_BLUGR</name>
<evidence type="ECO:0000313" key="2">
    <source>
        <dbReference type="EMBL" id="CAD6502257.1"/>
    </source>
</evidence>
<dbReference type="InterPro" id="IPR048263">
    <property type="entry name" value="Arb2"/>
</dbReference>
<dbReference type="PANTHER" id="PTHR21357:SF4">
    <property type="entry name" value="FAM172 FAMILY PROTEIN HOMOLOG CG10038"/>
    <property type="match status" value="1"/>
</dbReference>
<dbReference type="Proteomes" id="UP000683417">
    <property type="component" value="Unassembled WGS sequence"/>
</dbReference>
<dbReference type="GO" id="GO:0035197">
    <property type="term" value="F:siRNA binding"/>
    <property type="evidence" value="ECO:0007669"/>
    <property type="project" value="TreeGrafter"/>
</dbReference>
<reference evidence="2" key="1">
    <citation type="submission" date="2020-10" db="EMBL/GenBank/DDBJ databases">
        <authorList>
            <person name="Muller C M."/>
        </authorList>
    </citation>
    <scope>NUCLEOTIDE SEQUENCE</scope>
    <source>
        <strain evidence="2">THUN-12</strain>
    </source>
</reference>
<proteinExistence type="predicted"/>
<dbReference type="Pfam" id="PF22749">
    <property type="entry name" value="Arb2"/>
    <property type="match status" value="1"/>
</dbReference>
<dbReference type="InterPro" id="IPR053858">
    <property type="entry name" value="Arb2_dom"/>
</dbReference>
<dbReference type="EMBL" id="CAJHIT010000005">
    <property type="protein sequence ID" value="CAD6502257.1"/>
    <property type="molecule type" value="Genomic_DNA"/>
</dbReference>
<dbReference type="AlphaFoldDB" id="A0A9W4D1K7"/>
<dbReference type="GO" id="GO:0005634">
    <property type="term" value="C:nucleus"/>
    <property type="evidence" value="ECO:0007669"/>
    <property type="project" value="TreeGrafter"/>
</dbReference>
<organism evidence="2 3">
    <name type="scientific">Blumeria graminis f. sp. triticale</name>
    <dbReference type="NCBI Taxonomy" id="1689686"/>
    <lineage>
        <taxon>Eukaryota</taxon>
        <taxon>Fungi</taxon>
        <taxon>Dikarya</taxon>
        <taxon>Ascomycota</taxon>
        <taxon>Pezizomycotina</taxon>
        <taxon>Leotiomycetes</taxon>
        <taxon>Erysiphales</taxon>
        <taxon>Erysiphaceae</taxon>
        <taxon>Blumeria</taxon>
    </lineage>
</organism>
<comment type="caution">
    <text evidence="2">The sequence shown here is derived from an EMBL/GenBank/DDBJ whole genome shotgun (WGS) entry which is preliminary data.</text>
</comment>
<dbReference type="GO" id="GO:0031048">
    <property type="term" value="P:regulatory ncRNA-mediated heterochromatin formation"/>
    <property type="evidence" value="ECO:0007669"/>
    <property type="project" value="TreeGrafter"/>
</dbReference>